<keyword evidence="2" id="KW-1185">Reference proteome</keyword>
<evidence type="ECO:0000313" key="1">
    <source>
        <dbReference type="EMBL" id="NRF72468.1"/>
    </source>
</evidence>
<evidence type="ECO:0000313" key="2">
    <source>
        <dbReference type="Proteomes" id="UP000737171"/>
    </source>
</evidence>
<dbReference type="Proteomes" id="UP000737171">
    <property type="component" value="Unassembled WGS sequence"/>
</dbReference>
<sequence>MKATSVFLGILLVGTNAWWFYQAIDQAVTNKYRDQERYETANRVVALSAIASEAVKSRPKSEVEALLRRVLPDEQPFEKDGALHTTWVSMPQSPDGLVLRVAVDPGTLQAASPSPATSK</sequence>
<gene>
    <name evidence="1" type="ORF">HLB44_36515</name>
</gene>
<accession>A0ABX2EUX9</accession>
<name>A0ABX2EUX9_9BURK</name>
<organism evidence="1 2">
    <name type="scientific">Pseudaquabacterium terrae</name>
    <dbReference type="NCBI Taxonomy" id="2732868"/>
    <lineage>
        <taxon>Bacteria</taxon>
        <taxon>Pseudomonadati</taxon>
        <taxon>Pseudomonadota</taxon>
        <taxon>Betaproteobacteria</taxon>
        <taxon>Burkholderiales</taxon>
        <taxon>Sphaerotilaceae</taxon>
        <taxon>Pseudaquabacterium</taxon>
    </lineage>
</organism>
<proteinExistence type="predicted"/>
<reference evidence="1 2" key="1">
    <citation type="submission" date="2020-05" db="EMBL/GenBank/DDBJ databases">
        <title>Aquincola sp. isolate from soil.</title>
        <authorList>
            <person name="Han J."/>
            <person name="Kim D.-U."/>
        </authorList>
    </citation>
    <scope>NUCLEOTIDE SEQUENCE [LARGE SCALE GENOMIC DNA]</scope>
    <source>
        <strain evidence="1 2">S2</strain>
    </source>
</reference>
<protein>
    <submittedName>
        <fullName evidence="1">Uncharacterized protein</fullName>
    </submittedName>
</protein>
<comment type="caution">
    <text evidence="1">The sequence shown here is derived from an EMBL/GenBank/DDBJ whole genome shotgun (WGS) entry which is preliminary data.</text>
</comment>
<dbReference type="EMBL" id="JABRWJ010000034">
    <property type="protein sequence ID" value="NRF72468.1"/>
    <property type="molecule type" value="Genomic_DNA"/>
</dbReference>
<dbReference type="RefSeq" id="WP_173135753.1">
    <property type="nucleotide sequence ID" value="NZ_JABRWJ010000034.1"/>
</dbReference>